<dbReference type="GO" id="GO:0016779">
    <property type="term" value="F:nucleotidyltransferase activity"/>
    <property type="evidence" value="ECO:0007669"/>
    <property type="project" value="UniProtKB-KW"/>
</dbReference>
<dbReference type="PIRSF" id="PIRSF037382">
    <property type="entry name" value="CCT_LicC"/>
    <property type="match status" value="1"/>
</dbReference>
<organism evidence="4 5">
    <name type="scientific">Phocaeicola sartorii</name>
    <dbReference type="NCBI Taxonomy" id="671267"/>
    <lineage>
        <taxon>Bacteria</taxon>
        <taxon>Pseudomonadati</taxon>
        <taxon>Bacteroidota</taxon>
        <taxon>Bacteroidia</taxon>
        <taxon>Bacteroidales</taxon>
        <taxon>Bacteroidaceae</taxon>
        <taxon>Phocaeicola</taxon>
    </lineage>
</organism>
<comment type="caution">
    <text evidence="4">The sequence shown here is derived from an EMBL/GenBank/DDBJ whole genome shotgun (WGS) entry which is preliminary data.</text>
</comment>
<dbReference type="PANTHER" id="PTHR43584:SF5">
    <property type="entry name" value="PROTEIN LICC"/>
    <property type="match status" value="1"/>
</dbReference>
<dbReference type="InterPro" id="IPR050065">
    <property type="entry name" value="GlmU-like"/>
</dbReference>
<dbReference type="CDD" id="cd02523">
    <property type="entry name" value="PC_cytidylyltransferase"/>
    <property type="match status" value="1"/>
</dbReference>
<dbReference type="PANTHER" id="PTHR43584">
    <property type="entry name" value="NUCLEOTIDYL TRANSFERASE"/>
    <property type="match status" value="1"/>
</dbReference>
<gene>
    <name evidence="4" type="ORF">E5339_00020</name>
</gene>
<dbReference type="Gene3D" id="3.90.550.10">
    <property type="entry name" value="Spore Coat Polysaccharide Biosynthesis Protein SpsA, Chain A"/>
    <property type="match status" value="1"/>
</dbReference>
<name>A0A4S2FVH9_9BACT</name>
<evidence type="ECO:0000313" key="5">
    <source>
        <dbReference type="Proteomes" id="UP000310760"/>
    </source>
</evidence>
<accession>A0A4S2FVH9</accession>
<sequence length="225" mass="26069">MNAIILAAGMGTRLRPLTNDRPKCLVEVGGMPMVERQIQYLLEIGVTDITLISGYKAESLNYLKNKYGVDIVFNDRYDTCNNIHSLYIVCDRFHDTFVVEGDVYMHTNVFATDMLTSCYFARKKTYTNEWGLEVDTDNRLTAITIGNGDGYLMSGISYWTATDCRKIISHMKDVYALKDYTNLYWDNMVFDIYQNLDIKVREIDGVYEIDTLEDLKEVEKYLKRI</sequence>
<dbReference type="InterPro" id="IPR005835">
    <property type="entry name" value="NTP_transferase_dom"/>
</dbReference>
<evidence type="ECO:0000256" key="2">
    <source>
        <dbReference type="ARBA" id="ARBA00022695"/>
    </source>
</evidence>
<keyword evidence="2 4" id="KW-0548">Nucleotidyltransferase</keyword>
<reference evidence="4 5" key="1">
    <citation type="submission" date="2019-04" db="EMBL/GenBank/DDBJ databases">
        <title>Microbes associate with the intestines of laboratory mice.</title>
        <authorList>
            <person name="Navarre W."/>
            <person name="Wong E."/>
            <person name="Huang K."/>
            <person name="Tropini C."/>
            <person name="Ng K."/>
            <person name="Yu B."/>
        </authorList>
    </citation>
    <scope>NUCLEOTIDE SEQUENCE [LARGE SCALE GENOMIC DNA]</scope>
    <source>
        <strain evidence="4 5">NM22_B1</strain>
    </source>
</reference>
<dbReference type="InterPro" id="IPR029044">
    <property type="entry name" value="Nucleotide-diphossugar_trans"/>
</dbReference>
<dbReference type="EMBL" id="SRYJ01000001">
    <property type="protein sequence ID" value="TGY73365.1"/>
    <property type="molecule type" value="Genomic_DNA"/>
</dbReference>
<dbReference type="InterPro" id="IPR017189">
    <property type="entry name" value="CTP-phospocholine_CTT"/>
</dbReference>
<dbReference type="Pfam" id="PF00483">
    <property type="entry name" value="NTP_transferase"/>
    <property type="match status" value="1"/>
</dbReference>
<dbReference type="Proteomes" id="UP000310760">
    <property type="component" value="Unassembled WGS sequence"/>
</dbReference>
<dbReference type="AlphaFoldDB" id="A0A4S2FVH9"/>
<keyword evidence="1 4" id="KW-0808">Transferase</keyword>
<evidence type="ECO:0000313" key="4">
    <source>
        <dbReference type="EMBL" id="TGY73365.1"/>
    </source>
</evidence>
<dbReference type="RefSeq" id="WP_135950192.1">
    <property type="nucleotide sequence ID" value="NZ_CANPVL010000037.1"/>
</dbReference>
<evidence type="ECO:0000259" key="3">
    <source>
        <dbReference type="Pfam" id="PF00483"/>
    </source>
</evidence>
<dbReference type="SUPFAM" id="SSF53448">
    <property type="entry name" value="Nucleotide-diphospho-sugar transferases"/>
    <property type="match status" value="1"/>
</dbReference>
<feature type="domain" description="Nucleotidyl transferase" evidence="3">
    <location>
        <begin position="3"/>
        <end position="103"/>
    </location>
</feature>
<evidence type="ECO:0000256" key="1">
    <source>
        <dbReference type="ARBA" id="ARBA00022679"/>
    </source>
</evidence>
<protein>
    <submittedName>
        <fullName evidence="4">CTP--phosphocholine cytidylyltransferase</fullName>
    </submittedName>
</protein>
<proteinExistence type="predicted"/>